<evidence type="ECO:0000313" key="2">
    <source>
        <dbReference type="Proteomes" id="UP000001351"/>
    </source>
</evidence>
<protein>
    <submittedName>
        <fullName evidence="1">Uncharacterized protein</fullName>
    </submittedName>
</protein>
<dbReference type="AlphaFoldDB" id="E3FKD0"/>
<reference evidence="1 2" key="1">
    <citation type="journal article" date="2011" name="Mol. Biol. Evol.">
        <title>Comparative genomic analysis of fruiting body formation in Myxococcales.</title>
        <authorList>
            <person name="Huntley S."/>
            <person name="Hamann N."/>
            <person name="Wegener-Feldbrugge S."/>
            <person name="Treuner-Lange A."/>
            <person name="Kube M."/>
            <person name="Reinhardt R."/>
            <person name="Klages S."/>
            <person name="Muller R."/>
            <person name="Ronning C.M."/>
            <person name="Nierman W.C."/>
            <person name="Sogaard-Andersen L."/>
        </authorList>
    </citation>
    <scope>NUCLEOTIDE SEQUENCE [LARGE SCALE GENOMIC DNA]</scope>
    <source>
        <strain evidence="1 2">DW4/3-1</strain>
    </source>
</reference>
<sequence>MVTCSAPIWGTGGVHASLHSCDRVVGPDCMWWGIAPRREPVSHVHGGGDACPGCGTWRGAGGRGGDLPRGSRRVFLQVVQDRGLMSHGFSHVSLVLRPLLPGVRVAGQRARVA</sequence>
<accession>E3FKD0</accession>
<dbReference type="EMBL" id="CP002271">
    <property type="protein sequence ID" value="ADO75499.1"/>
    <property type="molecule type" value="Genomic_DNA"/>
</dbReference>
<dbReference type="KEGG" id="sur:STAUR_7744"/>
<organism evidence="1 2">
    <name type="scientific">Stigmatella aurantiaca (strain DW4/3-1)</name>
    <dbReference type="NCBI Taxonomy" id="378806"/>
    <lineage>
        <taxon>Bacteria</taxon>
        <taxon>Pseudomonadati</taxon>
        <taxon>Myxococcota</taxon>
        <taxon>Myxococcia</taxon>
        <taxon>Myxococcales</taxon>
        <taxon>Cystobacterineae</taxon>
        <taxon>Archangiaceae</taxon>
        <taxon>Stigmatella</taxon>
    </lineage>
</organism>
<keyword evidence="2" id="KW-1185">Reference proteome</keyword>
<proteinExistence type="predicted"/>
<dbReference type="HOGENOM" id="CLU_2132036_0_0_7"/>
<name>E3FKD0_STIAD</name>
<dbReference type="Proteomes" id="UP000001351">
    <property type="component" value="Chromosome"/>
</dbReference>
<dbReference type="STRING" id="378806.STAUR_7744"/>
<gene>
    <name evidence="1" type="ordered locus">STAUR_7744</name>
</gene>
<evidence type="ECO:0000313" key="1">
    <source>
        <dbReference type="EMBL" id="ADO75499.1"/>
    </source>
</evidence>